<dbReference type="PROSITE" id="PS50850">
    <property type="entry name" value="MFS"/>
    <property type="match status" value="1"/>
</dbReference>
<gene>
    <name evidence="9" type="ORF">Asi02nite_63710</name>
</gene>
<dbReference type="Pfam" id="PF07690">
    <property type="entry name" value="MFS_1"/>
    <property type="match status" value="1"/>
</dbReference>
<evidence type="ECO:0000313" key="10">
    <source>
        <dbReference type="Proteomes" id="UP000604117"/>
    </source>
</evidence>
<dbReference type="Gene3D" id="1.20.1250.20">
    <property type="entry name" value="MFS general substrate transporter like domains"/>
    <property type="match status" value="1"/>
</dbReference>
<feature type="transmembrane region" description="Helical" evidence="7">
    <location>
        <begin position="446"/>
        <end position="468"/>
    </location>
</feature>
<feature type="transmembrane region" description="Helical" evidence="7">
    <location>
        <begin position="306"/>
        <end position="327"/>
    </location>
</feature>
<evidence type="ECO:0000256" key="7">
    <source>
        <dbReference type="SAM" id="Phobius"/>
    </source>
</evidence>
<evidence type="ECO:0000256" key="2">
    <source>
        <dbReference type="ARBA" id="ARBA00022448"/>
    </source>
</evidence>
<feature type="transmembrane region" description="Helical" evidence="7">
    <location>
        <begin position="227"/>
        <end position="250"/>
    </location>
</feature>
<evidence type="ECO:0000256" key="4">
    <source>
        <dbReference type="ARBA" id="ARBA00022692"/>
    </source>
</evidence>
<keyword evidence="5 7" id="KW-1133">Transmembrane helix</keyword>
<dbReference type="Gene3D" id="1.20.1720.10">
    <property type="entry name" value="Multidrug resistance protein D"/>
    <property type="match status" value="1"/>
</dbReference>
<keyword evidence="4 7" id="KW-0812">Transmembrane</keyword>
<feature type="transmembrane region" description="Helical" evidence="7">
    <location>
        <begin position="201"/>
        <end position="221"/>
    </location>
</feature>
<feature type="transmembrane region" description="Helical" evidence="7">
    <location>
        <begin position="104"/>
        <end position="125"/>
    </location>
</feature>
<keyword evidence="6 7" id="KW-0472">Membrane</keyword>
<comment type="caution">
    <text evidence="9">The sequence shown here is derived from an EMBL/GenBank/DDBJ whole genome shotgun (WGS) entry which is preliminary data.</text>
</comment>
<dbReference type="PANTHER" id="PTHR42718">
    <property type="entry name" value="MAJOR FACILITATOR SUPERFAMILY MULTIDRUG TRANSPORTER MFSC"/>
    <property type="match status" value="1"/>
</dbReference>
<name>A0ABQ4D0S0_9ACTN</name>
<organism evidence="9 10">
    <name type="scientific">Asanoa siamensis</name>
    <dbReference type="NCBI Taxonomy" id="926357"/>
    <lineage>
        <taxon>Bacteria</taxon>
        <taxon>Bacillati</taxon>
        <taxon>Actinomycetota</taxon>
        <taxon>Actinomycetes</taxon>
        <taxon>Micromonosporales</taxon>
        <taxon>Micromonosporaceae</taxon>
        <taxon>Asanoa</taxon>
    </lineage>
</organism>
<feature type="transmembrane region" description="Helical" evidence="7">
    <location>
        <begin position="363"/>
        <end position="386"/>
    </location>
</feature>
<dbReference type="InterPro" id="IPR005829">
    <property type="entry name" value="Sugar_transporter_CS"/>
</dbReference>
<feature type="transmembrane region" description="Helical" evidence="7">
    <location>
        <begin position="166"/>
        <end position="189"/>
    </location>
</feature>
<evidence type="ECO:0000313" key="9">
    <source>
        <dbReference type="EMBL" id="GIF76853.1"/>
    </source>
</evidence>
<feature type="domain" description="Major facilitator superfamily (MFS) profile" evidence="8">
    <location>
        <begin position="13"/>
        <end position="470"/>
    </location>
</feature>
<feature type="transmembrane region" description="Helical" evidence="7">
    <location>
        <begin position="47"/>
        <end position="67"/>
    </location>
</feature>
<feature type="transmembrane region" description="Helical" evidence="7">
    <location>
        <begin position="137"/>
        <end position="160"/>
    </location>
</feature>
<evidence type="ECO:0000259" key="8">
    <source>
        <dbReference type="PROSITE" id="PS50850"/>
    </source>
</evidence>
<dbReference type="EMBL" id="BONE01000072">
    <property type="protein sequence ID" value="GIF76853.1"/>
    <property type="molecule type" value="Genomic_DNA"/>
</dbReference>
<accession>A0ABQ4D0S0</accession>
<feature type="transmembrane region" description="Helical" evidence="7">
    <location>
        <begin position="334"/>
        <end position="351"/>
    </location>
</feature>
<proteinExistence type="predicted"/>
<dbReference type="InterPro" id="IPR036259">
    <property type="entry name" value="MFS_trans_sf"/>
</dbReference>
<sequence>MVSVERRVPLWAVLVIAAVAQFMVILDTTIVNVALPGMERDLGLSVVGQQWVVNAYVLAFGGFLLLGGRLADLFGRRRVFATGLVVFTLASLLGGLAQSGGMLIGARVAQGLGAAVLAPATLSLLTTTYTEAKARTTALTVWAITASSGGVAGVVLGGVLTSALDWRWVLFVNVPIGLGLLLAAFAYLTESPGSARGWRTLDLPGAVTVTAGLALLTYAIVATDTHAWSSVHTVGLLTLGVLLIVVFLLIEARHPRPLVPLRIFAGRTLNAANLIAVVIGVTATSYLFFVSLYLQEVNGYSAVRGGLAMAPAAAATAVASLLGGRLVARIGARALLVVGPVLAAGGMFWMARLSAGDGYAGHILAPTMLTMFGMGLCFVPMTTLATTGVARADAGLASGLLNAARQVGGAVGLAALVTAATARTAGFRADHPGGPAADALAAGYDLGFLVAGVLFLLVVVVAVTVLPAQKPVIASAVRGSNSGAR</sequence>
<feature type="transmembrane region" description="Helical" evidence="7">
    <location>
        <begin position="79"/>
        <end position="98"/>
    </location>
</feature>
<keyword evidence="10" id="KW-1185">Reference proteome</keyword>
<feature type="transmembrane region" description="Helical" evidence="7">
    <location>
        <begin position="271"/>
        <end position="294"/>
    </location>
</feature>
<dbReference type="NCBIfam" id="TIGR00711">
    <property type="entry name" value="efflux_EmrB"/>
    <property type="match status" value="1"/>
</dbReference>
<evidence type="ECO:0000256" key="5">
    <source>
        <dbReference type="ARBA" id="ARBA00022989"/>
    </source>
</evidence>
<evidence type="ECO:0000256" key="6">
    <source>
        <dbReference type="ARBA" id="ARBA00023136"/>
    </source>
</evidence>
<comment type="subcellular location">
    <subcellularLocation>
        <location evidence="1">Cell membrane</location>
        <topology evidence="1">Multi-pass membrane protein</topology>
    </subcellularLocation>
</comment>
<dbReference type="CDD" id="cd17321">
    <property type="entry name" value="MFS_MMR_MDR_like"/>
    <property type="match status" value="1"/>
</dbReference>
<reference evidence="9 10" key="1">
    <citation type="submission" date="2021-01" db="EMBL/GenBank/DDBJ databases">
        <title>Whole genome shotgun sequence of Asanoa siamensis NBRC 107932.</title>
        <authorList>
            <person name="Komaki H."/>
            <person name="Tamura T."/>
        </authorList>
    </citation>
    <scope>NUCLEOTIDE SEQUENCE [LARGE SCALE GENOMIC DNA]</scope>
    <source>
        <strain evidence="9 10">NBRC 107932</strain>
    </source>
</reference>
<dbReference type="InterPro" id="IPR011701">
    <property type="entry name" value="MFS"/>
</dbReference>
<dbReference type="InterPro" id="IPR004638">
    <property type="entry name" value="EmrB-like"/>
</dbReference>
<dbReference type="InterPro" id="IPR020846">
    <property type="entry name" value="MFS_dom"/>
</dbReference>
<dbReference type="PANTHER" id="PTHR42718:SF46">
    <property type="entry name" value="BLR6921 PROTEIN"/>
    <property type="match status" value="1"/>
</dbReference>
<protein>
    <submittedName>
        <fullName evidence="9">MFS transporter</fullName>
    </submittedName>
</protein>
<keyword evidence="3" id="KW-1003">Cell membrane</keyword>
<dbReference type="SUPFAM" id="SSF103473">
    <property type="entry name" value="MFS general substrate transporter"/>
    <property type="match status" value="1"/>
</dbReference>
<keyword evidence="2" id="KW-0813">Transport</keyword>
<feature type="transmembrane region" description="Helical" evidence="7">
    <location>
        <begin position="12"/>
        <end position="35"/>
    </location>
</feature>
<evidence type="ECO:0000256" key="3">
    <source>
        <dbReference type="ARBA" id="ARBA00022475"/>
    </source>
</evidence>
<dbReference type="Proteomes" id="UP000604117">
    <property type="component" value="Unassembled WGS sequence"/>
</dbReference>
<dbReference type="PROSITE" id="PS00216">
    <property type="entry name" value="SUGAR_TRANSPORT_1"/>
    <property type="match status" value="1"/>
</dbReference>
<evidence type="ECO:0000256" key="1">
    <source>
        <dbReference type="ARBA" id="ARBA00004651"/>
    </source>
</evidence>
<feature type="transmembrane region" description="Helical" evidence="7">
    <location>
        <begin position="407"/>
        <end position="426"/>
    </location>
</feature>